<reference evidence="2" key="1">
    <citation type="submission" date="2023-07" db="EMBL/GenBank/DDBJ databases">
        <authorList>
            <consortium name="CYATHOMIX"/>
        </authorList>
    </citation>
    <scope>NUCLEOTIDE SEQUENCE</scope>
    <source>
        <strain evidence="2">N/A</strain>
    </source>
</reference>
<evidence type="ECO:0000313" key="2">
    <source>
        <dbReference type="EMBL" id="CAJ0602777.1"/>
    </source>
</evidence>
<evidence type="ECO:0000313" key="3">
    <source>
        <dbReference type="Proteomes" id="UP001176961"/>
    </source>
</evidence>
<proteinExistence type="predicted"/>
<dbReference type="SUPFAM" id="SSF81321">
    <property type="entry name" value="Family A G protein-coupled receptor-like"/>
    <property type="match status" value="1"/>
</dbReference>
<comment type="caution">
    <text evidence="2">The sequence shown here is derived from an EMBL/GenBank/DDBJ whole genome shotgun (WGS) entry which is preliminary data.</text>
</comment>
<dbReference type="Proteomes" id="UP001176961">
    <property type="component" value="Unassembled WGS sequence"/>
</dbReference>
<evidence type="ECO:0000256" key="1">
    <source>
        <dbReference type="SAM" id="Phobius"/>
    </source>
</evidence>
<gene>
    <name evidence="2" type="ORF">CYNAS_LOCUS14760</name>
</gene>
<accession>A0AA36H2L4</accession>
<sequence>MVMDIAIYIIAIVHDVPSYALEKDFSRTTQVFVLILCLQWFAHLLFLPLLSVIHLIAIFSPARFRKASYRHFTNANIAVVIISLLITAPLYSKYCGYTYLISDHYWYFDYSLPYTYLYQRLNQLLQIIFGLFVFTADIVIIWKIFRLRLRTLRAHFNKRVSEREWKFGKETRFAANFLLLSTCFLVMTICYNVDFGYGFWQSLLFKICTLLNFAKWPMYVLGNASVSNAIRGILCCNSQLAPLTSSTVLKF</sequence>
<feature type="transmembrane region" description="Helical" evidence="1">
    <location>
        <begin position="30"/>
        <end position="59"/>
    </location>
</feature>
<organism evidence="2 3">
    <name type="scientific">Cylicocyclus nassatus</name>
    <name type="common">Nematode worm</name>
    <dbReference type="NCBI Taxonomy" id="53992"/>
    <lineage>
        <taxon>Eukaryota</taxon>
        <taxon>Metazoa</taxon>
        <taxon>Ecdysozoa</taxon>
        <taxon>Nematoda</taxon>
        <taxon>Chromadorea</taxon>
        <taxon>Rhabditida</taxon>
        <taxon>Rhabditina</taxon>
        <taxon>Rhabditomorpha</taxon>
        <taxon>Strongyloidea</taxon>
        <taxon>Strongylidae</taxon>
        <taxon>Cylicocyclus</taxon>
    </lineage>
</organism>
<feature type="transmembrane region" description="Helical" evidence="1">
    <location>
        <begin position="71"/>
        <end position="91"/>
    </location>
</feature>
<name>A0AA36H2L4_CYLNA</name>
<protein>
    <submittedName>
        <fullName evidence="2">Uncharacterized protein</fullName>
    </submittedName>
</protein>
<dbReference type="EMBL" id="CATQJL010000305">
    <property type="protein sequence ID" value="CAJ0602777.1"/>
    <property type="molecule type" value="Genomic_DNA"/>
</dbReference>
<keyword evidence="3" id="KW-1185">Reference proteome</keyword>
<dbReference type="Gene3D" id="1.20.1070.10">
    <property type="entry name" value="Rhodopsin 7-helix transmembrane proteins"/>
    <property type="match status" value="1"/>
</dbReference>
<keyword evidence="1" id="KW-0472">Membrane</keyword>
<keyword evidence="1" id="KW-1133">Transmembrane helix</keyword>
<feature type="transmembrane region" description="Helical" evidence="1">
    <location>
        <begin position="173"/>
        <end position="191"/>
    </location>
</feature>
<dbReference type="AlphaFoldDB" id="A0AA36H2L4"/>
<keyword evidence="1" id="KW-0812">Transmembrane</keyword>
<feature type="transmembrane region" description="Helical" evidence="1">
    <location>
        <begin position="124"/>
        <end position="145"/>
    </location>
</feature>